<dbReference type="EMBL" id="LBXR01000016">
    <property type="protein sequence ID" value="KKR34410.1"/>
    <property type="molecule type" value="Genomic_DNA"/>
</dbReference>
<dbReference type="PANTHER" id="PTHR30487">
    <property type="entry name" value="TYPE 4 PREPILIN-LIKE PROTEINS LEADER PEPTIDE-PROCESSING ENZYME"/>
    <property type="match status" value="1"/>
</dbReference>
<dbReference type="GO" id="GO:0004190">
    <property type="term" value="F:aspartic-type endopeptidase activity"/>
    <property type="evidence" value="ECO:0007669"/>
    <property type="project" value="InterPro"/>
</dbReference>
<dbReference type="GO" id="GO:0006465">
    <property type="term" value="P:signal peptide processing"/>
    <property type="evidence" value="ECO:0007669"/>
    <property type="project" value="TreeGrafter"/>
</dbReference>
<evidence type="ECO:0000256" key="7">
    <source>
        <dbReference type="SAM" id="Phobius"/>
    </source>
</evidence>
<feature type="transmembrane region" description="Helical" evidence="7">
    <location>
        <begin position="107"/>
        <end position="127"/>
    </location>
</feature>
<dbReference type="Pfam" id="PF01478">
    <property type="entry name" value="Peptidase_A24"/>
    <property type="match status" value="1"/>
</dbReference>
<gene>
    <name evidence="10" type="ORF">UT67_C0016G0017</name>
</gene>
<evidence type="ECO:0000256" key="4">
    <source>
        <dbReference type="ARBA" id="ARBA00022692"/>
    </source>
</evidence>
<evidence type="ECO:0000256" key="2">
    <source>
        <dbReference type="ARBA" id="ARBA00005801"/>
    </source>
</evidence>
<protein>
    <submittedName>
        <fullName evidence="10">Prepilin peptidase</fullName>
    </submittedName>
</protein>
<name>A0A0G0SI96_9BACT</name>
<dbReference type="STRING" id="1619037.UT67_C0016G0017"/>
<comment type="subcellular location">
    <subcellularLocation>
        <location evidence="1">Cell membrane</location>
        <topology evidence="1">Multi-pass membrane protein</topology>
    </subcellularLocation>
</comment>
<keyword evidence="4 7" id="KW-0812">Transmembrane</keyword>
<comment type="caution">
    <text evidence="10">The sequence shown here is derived from an EMBL/GenBank/DDBJ whole genome shotgun (WGS) entry which is preliminary data.</text>
</comment>
<keyword evidence="3" id="KW-1003">Cell membrane</keyword>
<organism evidence="10 11">
    <name type="scientific">Candidatus Magasanikbacteria bacterium GW2011_GWA2_40_10</name>
    <dbReference type="NCBI Taxonomy" id="1619037"/>
    <lineage>
        <taxon>Bacteria</taxon>
        <taxon>Candidatus Magasanikiibacteriota</taxon>
    </lineage>
</organism>
<feature type="transmembrane region" description="Helical" evidence="7">
    <location>
        <begin position="235"/>
        <end position="258"/>
    </location>
</feature>
<dbReference type="AlphaFoldDB" id="A0A0G0SI96"/>
<evidence type="ECO:0000256" key="3">
    <source>
        <dbReference type="ARBA" id="ARBA00022475"/>
    </source>
</evidence>
<dbReference type="InterPro" id="IPR010627">
    <property type="entry name" value="Prepilin_pept_A24_N"/>
</dbReference>
<accession>A0A0G0SI96</accession>
<feature type="domain" description="Prepilin peptidase A24 N-terminal" evidence="9">
    <location>
        <begin position="18"/>
        <end position="99"/>
    </location>
</feature>
<dbReference type="PANTHER" id="PTHR30487:SF0">
    <property type="entry name" value="PREPILIN LEADER PEPTIDASE_N-METHYLTRANSFERASE-RELATED"/>
    <property type="match status" value="1"/>
</dbReference>
<sequence>MPYLADIGYFLYIIIFFLGLALGSFLNSWIWRAHENFKIVNGRSMCPHCRRQLTWYENIPVLSCLFLGGKCRTCKNPIPKHFTFVEIGSALIFLLVAWKILNNPAFVMALFFRDIIFSILLIIIFVYDWLYQEILPQVVWFGALVGLVFNIYLGYSLVSMLIGLSVAGGFFFLQYAVSSGKWIGGGDVRLGIMMGIWLGWPAVLVALFLSYIVGSVGSLVLLILKKKQLTSRVPFGTYLALATFITMLWGERMVGWYVRLLR</sequence>
<dbReference type="Gene3D" id="1.20.120.1220">
    <property type="match status" value="1"/>
</dbReference>
<feature type="transmembrane region" description="Helical" evidence="7">
    <location>
        <begin position="198"/>
        <end position="223"/>
    </location>
</feature>
<reference evidence="10 11" key="1">
    <citation type="journal article" date="2015" name="Nature">
        <title>rRNA introns, odd ribosomes, and small enigmatic genomes across a large radiation of phyla.</title>
        <authorList>
            <person name="Brown C.T."/>
            <person name="Hug L.A."/>
            <person name="Thomas B.C."/>
            <person name="Sharon I."/>
            <person name="Castelle C.J."/>
            <person name="Singh A."/>
            <person name="Wilkins M.J."/>
            <person name="Williams K.H."/>
            <person name="Banfield J.F."/>
        </authorList>
    </citation>
    <scope>NUCLEOTIDE SEQUENCE [LARGE SCALE GENOMIC DNA]</scope>
</reference>
<feature type="transmembrane region" description="Helical" evidence="7">
    <location>
        <begin position="12"/>
        <end position="31"/>
    </location>
</feature>
<dbReference type="Pfam" id="PF06750">
    <property type="entry name" value="A24_N_bact"/>
    <property type="match status" value="1"/>
</dbReference>
<comment type="similarity">
    <text evidence="2">Belongs to the peptidase A24 family.</text>
</comment>
<keyword evidence="6 7" id="KW-0472">Membrane</keyword>
<evidence type="ECO:0000259" key="8">
    <source>
        <dbReference type="Pfam" id="PF01478"/>
    </source>
</evidence>
<dbReference type="InterPro" id="IPR050882">
    <property type="entry name" value="Prepilin_peptidase/N-MTase"/>
</dbReference>
<evidence type="ECO:0000256" key="6">
    <source>
        <dbReference type="ARBA" id="ARBA00023136"/>
    </source>
</evidence>
<evidence type="ECO:0000313" key="10">
    <source>
        <dbReference type="EMBL" id="KKR34410.1"/>
    </source>
</evidence>
<evidence type="ECO:0000259" key="9">
    <source>
        <dbReference type="Pfam" id="PF06750"/>
    </source>
</evidence>
<proteinExistence type="inferred from homology"/>
<dbReference type="Proteomes" id="UP000034855">
    <property type="component" value="Unassembled WGS sequence"/>
</dbReference>
<feature type="transmembrane region" description="Helical" evidence="7">
    <location>
        <begin position="82"/>
        <end position="101"/>
    </location>
</feature>
<feature type="transmembrane region" description="Helical" evidence="7">
    <location>
        <begin position="134"/>
        <end position="152"/>
    </location>
</feature>
<evidence type="ECO:0000256" key="5">
    <source>
        <dbReference type="ARBA" id="ARBA00022989"/>
    </source>
</evidence>
<evidence type="ECO:0000256" key="1">
    <source>
        <dbReference type="ARBA" id="ARBA00004651"/>
    </source>
</evidence>
<dbReference type="GO" id="GO:0005886">
    <property type="term" value="C:plasma membrane"/>
    <property type="evidence" value="ECO:0007669"/>
    <property type="project" value="UniProtKB-SubCell"/>
</dbReference>
<feature type="domain" description="Prepilin type IV endopeptidase peptidase" evidence="8">
    <location>
        <begin position="115"/>
        <end position="216"/>
    </location>
</feature>
<evidence type="ECO:0000313" key="11">
    <source>
        <dbReference type="Proteomes" id="UP000034855"/>
    </source>
</evidence>
<dbReference type="InterPro" id="IPR000045">
    <property type="entry name" value="Prepilin_IV_endopep_pep"/>
</dbReference>
<keyword evidence="5 7" id="KW-1133">Transmembrane helix</keyword>